<dbReference type="Gene3D" id="2.60.120.200">
    <property type="match status" value="1"/>
</dbReference>
<evidence type="ECO:0000256" key="9">
    <source>
        <dbReference type="ARBA" id="ARBA00022837"/>
    </source>
</evidence>
<evidence type="ECO:0000256" key="5">
    <source>
        <dbReference type="ARBA" id="ARBA00022734"/>
    </source>
</evidence>
<keyword evidence="6" id="KW-0677">Repeat</keyword>
<dbReference type="PROSITE" id="PS00803">
    <property type="entry name" value="CALRETICULIN_1"/>
    <property type="match status" value="1"/>
</dbReference>
<feature type="region of interest" description="Disordered" evidence="12">
    <location>
        <begin position="244"/>
        <end position="337"/>
    </location>
</feature>
<dbReference type="SUPFAM" id="SSF49899">
    <property type="entry name" value="Concanavalin A-like lectins/glucanases"/>
    <property type="match status" value="1"/>
</dbReference>
<feature type="compositionally biased region" description="Basic and acidic residues" evidence="12">
    <location>
        <begin position="278"/>
        <end position="303"/>
    </location>
</feature>
<gene>
    <name evidence="15" type="ORF">F0562_034630</name>
</gene>
<dbReference type="Pfam" id="PF21647">
    <property type="entry name" value="DUF6857"/>
    <property type="match status" value="1"/>
</dbReference>
<accession>A0A5J5A8L9</accession>
<feature type="compositionally biased region" description="Acidic residues" evidence="12">
    <location>
        <begin position="1090"/>
        <end position="1100"/>
    </location>
</feature>
<feature type="region of interest" description="Disordered" evidence="12">
    <location>
        <begin position="1046"/>
        <end position="1100"/>
    </location>
</feature>
<dbReference type="GO" id="GO:0006457">
    <property type="term" value="P:protein folding"/>
    <property type="evidence" value="ECO:0007669"/>
    <property type="project" value="InterPro"/>
</dbReference>
<keyword evidence="8" id="KW-0862">Zinc</keyword>
<keyword evidence="3" id="KW-0479">Metal-binding</keyword>
<dbReference type="PANTHER" id="PTHR11073">
    <property type="entry name" value="CALRETICULIN AND CALNEXIN"/>
    <property type="match status" value="1"/>
</dbReference>
<dbReference type="PROSITE" id="PS00804">
    <property type="entry name" value="CALRETICULIN_2"/>
    <property type="match status" value="1"/>
</dbReference>
<dbReference type="PANTHER" id="PTHR11073:SF45">
    <property type="entry name" value="CALRETICULIN-3"/>
    <property type="match status" value="1"/>
</dbReference>
<dbReference type="InterPro" id="IPR018124">
    <property type="entry name" value="Calret/calnex_CS"/>
</dbReference>
<evidence type="ECO:0000256" key="3">
    <source>
        <dbReference type="ARBA" id="ARBA00022723"/>
    </source>
</evidence>
<evidence type="ECO:0000313" key="15">
    <source>
        <dbReference type="EMBL" id="KAA8527273.1"/>
    </source>
</evidence>
<dbReference type="GO" id="GO:0005788">
    <property type="term" value="C:endoplasmic reticulum lumen"/>
    <property type="evidence" value="ECO:0007669"/>
    <property type="project" value="UniProtKB-SubCell"/>
</dbReference>
<dbReference type="Proteomes" id="UP000325577">
    <property type="component" value="Linkage Group LG21"/>
</dbReference>
<evidence type="ECO:0000256" key="12">
    <source>
        <dbReference type="SAM" id="MobiDB-lite"/>
    </source>
</evidence>
<dbReference type="InterPro" id="IPR048297">
    <property type="entry name" value="DUF936_dom_pln"/>
</dbReference>
<dbReference type="PRINTS" id="PR00626">
    <property type="entry name" value="CALRETICULIN"/>
</dbReference>
<evidence type="ECO:0000259" key="14">
    <source>
        <dbReference type="Pfam" id="PF21647"/>
    </source>
</evidence>
<evidence type="ECO:0000256" key="7">
    <source>
        <dbReference type="ARBA" id="ARBA00022824"/>
    </source>
</evidence>
<dbReference type="FunFam" id="2.60.120.200:FF:000018">
    <property type="entry name" value="Calreticulin 1b"/>
    <property type="match status" value="1"/>
</dbReference>
<evidence type="ECO:0000313" key="16">
    <source>
        <dbReference type="Proteomes" id="UP000325577"/>
    </source>
</evidence>
<feature type="disulfide bond" evidence="11">
    <location>
        <begin position="792"/>
        <end position="824"/>
    </location>
</feature>
<dbReference type="EMBL" id="CM018045">
    <property type="protein sequence ID" value="KAA8527273.1"/>
    <property type="molecule type" value="Genomic_DNA"/>
</dbReference>
<feature type="region of interest" description="Disordered" evidence="12">
    <location>
        <begin position="906"/>
        <end position="962"/>
    </location>
</feature>
<sequence length="1100" mass="122919">MHIEVPKNGYFGPWCFVEASTAHEYRCKDCCDKIQLGQFIHVERLEAASPVPILRGVRPVPGRHPCVGSPEDIGATRSLGFLNNNFNSKPLEKAKSPSKLLNNNHVGVKDVKFTPVRLNGSAKEEQLEKTPALSRSKSQLSKLALNVVEKESLVKLKSLNLRSIPSSPTSCYSLPTSFQKFANGIKQQAKIKGLDKVTAKVGLVEKASSVRGASPTAKKALAASSIKNLAQGIELGPKALRKSWEGNMDVRTRESPKLRASKHELKPEARSSSVPRKSISERLPSKEENKVKISVKSPKEENNVHASIKRVAANGNLVDTDKSNKQRTSVGKKLSGEINHGLPGNLVKVSFNSRKLTDGSVSWASFSSSLAKLGKEVLKHRDAAQKAAIEAMQEASAAESLLRCLSTYSELSSSAKEDIPQPAIEQFLTLHASLNNARLIADSLSKTIPAGSSPDHEESPSEEALKVTSDRLKQAASWVHAALATNLSSFTIFSKQASSSLIPASTPAQNLKTIPGNQPVLVLENSSKNASTKSQAKTHKTVSSKIVTPGTPRRLVNGLAVGQKPQASPPTEWVRGDGLDEAVELAEMLQVESQDWFLGFVERFLDADVDTSALLDNGQIAGMLTQLKSVNDWLDEIVSSKKEEETPHISPDIIDRMRKKIYEYLLMHVESAAAALGEAIQIEKVFVGGPNSPKKPGVHLWASVYSEIFFEERFEDGWKSRWVLSDWKRSEGKAGTFKHTAGKWSGDPDDKGIQTYNDAKHFAISAKMPEFSNKNRTLVVQYSIKLEQDIECGGGYIKLLSGYVNQKKFGGDTPYSLMFGPDICGTQTKKLHVILSYQGQNYPIKKDLQCETDKLTHFYTFILRPDASYSVLIDNRERESGSMYTDWDILPPRQIKDVHAKKPADWDDREYIDDPNGVKPEGYDSIPAEIPNPKAKKPADWDEEDDGIWRPPKIPNPAYKGPWKRKKIKNPNYKGKWKIPWIDNPEFEDDPDLYVLKPIKYVGIEVWQVKAGSVFDNILICDDPEYAKQVVEDTWARNREVEKDAFEEAEKVRRAQEEEDSKRAREKSERRKRDRDHQNRDRRRRRYDPDDFLDDYHDEL</sequence>
<keyword evidence="10" id="KW-0143">Chaperone</keyword>
<organism evidence="15 16">
    <name type="scientific">Nyssa sinensis</name>
    <dbReference type="NCBI Taxonomy" id="561372"/>
    <lineage>
        <taxon>Eukaryota</taxon>
        <taxon>Viridiplantae</taxon>
        <taxon>Streptophyta</taxon>
        <taxon>Embryophyta</taxon>
        <taxon>Tracheophyta</taxon>
        <taxon>Spermatophyta</taxon>
        <taxon>Magnoliopsida</taxon>
        <taxon>eudicotyledons</taxon>
        <taxon>Gunneridae</taxon>
        <taxon>Pentapetalae</taxon>
        <taxon>asterids</taxon>
        <taxon>Cornales</taxon>
        <taxon>Nyssaceae</taxon>
        <taxon>Nyssa</taxon>
    </lineage>
</organism>
<dbReference type="InterPro" id="IPR013320">
    <property type="entry name" value="ConA-like_dom_sf"/>
</dbReference>
<comment type="similarity">
    <text evidence="2">Belongs to the calreticulin family.</text>
</comment>
<evidence type="ECO:0000256" key="10">
    <source>
        <dbReference type="ARBA" id="ARBA00023186"/>
    </source>
</evidence>
<dbReference type="GO" id="GO:0036503">
    <property type="term" value="P:ERAD pathway"/>
    <property type="evidence" value="ECO:0007669"/>
    <property type="project" value="TreeGrafter"/>
</dbReference>
<evidence type="ECO:0000256" key="11">
    <source>
        <dbReference type="PIRSR" id="PIRSR601580-3"/>
    </source>
</evidence>
<keyword evidence="11" id="KW-1015">Disulfide bond</keyword>
<feature type="compositionally biased region" description="Basic and acidic residues" evidence="12">
    <location>
        <begin position="1046"/>
        <end position="1079"/>
    </location>
</feature>
<keyword evidence="7" id="KW-0256">Endoplasmic reticulum</keyword>
<comment type="subcellular location">
    <subcellularLocation>
        <location evidence="1">Endoplasmic reticulum lumen</location>
    </subcellularLocation>
</comment>
<evidence type="ECO:0000256" key="1">
    <source>
        <dbReference type="ARBA" id="ARBA00004319"/>
    </source>
</evidence>
<dbReference type="AlphaFoldDB" id="A0A5J5A8L9"/>
<reference evidence="15 16" key="1">
    <citation type="submission" date="2019-09" db="EMBL/GenBank/DDBJ databases">
        <title>A chromosome-level genome assembly of the Chinese tupelo Nyssa sinensis.</title>
        <authorList>
            <person name="Yang X."/>
            <person name="Kang M."/>
            <person name="Yang Y."/>
            <person name="Xiong H."/>
            <person name="Wang M."/>
            <person name="Zhang Z."/>
            <person name="Wang Z."/>
            <person name="Wu H."/>
            <person name="Ma T."/>
            <person name="Liu J."/>
            <person name="Xi Z."/>
        </authorList>
    </citation>
    <scope>NUCLEOTIDE SEQUENCE [LARGE SCALE GENOMIC DNA]</scope>
    <source>
        <strain evidence="15">J267</strain>
        <tissue evidence="15">Leaf</tissue>
    </source>
</reference>
<dbReference type="InterPro" id="IPR009033">
    <property type="entry name" value="Calreticulin/calnexin_P_dom_sf"/>
</dbReference>
<evidence type="ECO:0000256" key="6">
    <source>
        <dbReference type="ARBA" id="ARBA00022737"/>
    </source>
</evidence>
<dbReference type="GO" id="GO:0030246">
    <property type="term" value="F:carbohydrate binding"/>
    <property type="evidence" value="ECO:0007669"/>
    <property type="project" value="UniProtKB-KW"/>
</dbReference>
<feature type="domain" description="DUF936" evidence="13">
    <location>
        <begin position="31"/>
        <end position="73"/>
    </location>
</feature>
<keyword evidence="9" id="KW-0106">Calcium</keyword>
<dbReference type="SUPFAM" id="SSF63887">
    <property type="entry name" value="P-domain of calnexin/calreticulin"/>
    <property type="match status" value="1"/>
</dbReference>
<evidence type="ECO:0000256" key="4">
    <source>
        <dbReference type="ARBA" id="ARBA00022729"/>
    </source>
</evidence>
<dbReference type="Gene3D" id="2.10.250.10">
    <property type="entry name" value="Calreticulin/calnexin, P domain"/>
    <property type="match status" value="1"/>
</dbReference>
<dbReference type="InterPro" id="IPR049172">
    <property type="entry name" value="DUF6857_pln"/>
</dbReference>
<dbReference type="Pfam" id="PF06075">
    <property type="entry name" value="DUF936"/>
    <property type="match status" value="1"/>
</dbReference>
<evidence type="ECO:0000256" key="2">
    <source>
        <dbReference type="ARBA" id="ARBA00010983"/>
    </source>
</evidence>
<name>A0A5J5A8L9_9ASTE</name>
<dbReference type="InterPro" id="IPR001580">
    <property type="entry name" value="Calret/calnex"/>
</dbReference>
<feature type="compositionally biased region" description="Basic and acidic residues" evidence="12">
    <location>
        <begin position="244"/>
        <end position="269"/>
    </location>
</feature>
<feature type="region of interest" description="Disordered" evidence="12">
    <location>
        <begin position="528"/>
        <end position="548"/>
    </location>
</feature>
<dbReference type="FunFam" id="2.10.250.10:FF:000002">
    <property type="entry name" value="Calreticulin"/>
    <property type="match status" value="1"/>
</dbReference>
<keyword evidence="16" id="KW-1185">Reference proteome</keyword>
<dbReference type="Pfam" id="PF00262">
    <property type="entry name" value="Calreticulin"/>
    <property type="match status" value="2"/>
</dbReference>
<dbReference type="OrthoDB" id="1908057at2759"/>
<evidence type="ECO:0000256" key="8">
    <source>
        <dbReference type="ARBA" id="ARBA00022833"/>
    </source>
</evidence>
<feature type="domain" description="DUF6857" evidence="14">
    <location>
        <begin position="351"/>
        <end position="676"/>
    </location>
</feature>
<dbReference type="GO" id="GO:0051082">
    <property type="term" value="F:unfolded protein binding"/>
    <property type="evidence" value="ECO:0007669"/>
    <property type="project" value="InterPro"/>
</dbReference>
<keyword evidence="5" id="KW-0430">Lectin</keyword>
<dbReference type="GO" id="GO:0005509">
    <property type="term" value="F:calcium ion binding"/>
    <property type="evidence" value="ECO:0007669"/>
    <property type="project" value="InterPro"/>
</dbReference>
<evidence type="ECO:0008006" key="17">
    <source>
        <dbReference type="Google" id="ProtNLM"/>
    </source>
</evidence>
<protein>
    <recommendedName>
        <fullName evidence="17">Calreticulin</fullName>
    </recommendedName>
</protein>
<proteinExistence type="inferred from homology"/>
<evidence type="ECO:0000259" key="13">
    <source>
        <dbReference type="Pfam" id="PF06075"/>
    </source>
</evidence>
<keyword evidence="4" id="KW-0732">Signal</keyword>
<dbReference type="GO" id="GO:0005789">
    <property type="term" value="C:endoplasmic reticulum membrane"/>
    <property type="evidence" value="ECO:0007669"/>
    <property type="project" value="TreeGrafter"/>
</dbReference>